<evidence type="ECO:0000256" key="7">
    <source>
        <dbReference type="ARBA" id="ARBA00049477"/>
    </source>
</evidence>
<keyword evidence="11" id="KW-1185">Reference proteome</keyword>
<evidence type="ECO:0000256" key="6">
    <source>
        <dbReference type="ARBA" id="ARBA00023042"/>
    </source>
</evidence>
<keyword evidence="6" id="KW-0506">mRNA capping</keyword>
<evidence type="ECO:0000256" key="5">
    <source>
        <dbReference type="ARBA" id="ARBA00022691"/>
    </source>
</evidence>
<dbReference type="GO" id="GO:0032259">
    <property type="term" value="P:methylation"/>
    <property type="evidence" value="ECO:0007669"/>
    <property type="project" value="UniProtKB-KW"/>
</dbReference>
<dbReference type="AlphaFoldDB" id="A0A8C7R5A9"/>
<dbReference type="PANTHER" id="PTHR16121">
    <property type="entry name" value="CAP-SPECIFIC MRNA (NUCLEOSIDE-2'-O-)-METHYLTRANSFERASE 1-RELATED"/>
    <property type="match status" value="1"/>
</dbReference>
<name>A0A8C7R5A9_ONCMY</name>
<reference evidence="10" key="2">
    <citation type="submission" date="2025-08" db="UniProtKB">
        <authorList>
            <consortium name="Ensembl"/>
        </authorList>
    </citation>
    <scope>IDENTIFICATION</scope>
</reference>
<organism evidence="10 11">
    <name type="scientific">Oncorhynchus mykiss</name>
    <name type="common">Rainbow trout</name>
    <name type="synonym">Salmo gairdneri</name>
    <dbReference type="NCBI Taxonomy" id="8022"/>
    <lineage>
        <taxon>Eukaryota</taxon>
        <taxon>Metazoa</taxon>
        <taxon>Chordata</taxon>
        <taxon>Craniata</taxon>
        <taxon>Vertebrata</taxon>
        <taxon>Euteleostomi</taxon>
        <taxon>Actinopterygii</taxon>
        <taxon>Neopterygii</taxon>
        <taxon>Teleostei</taxon>
        <taxon>Protacanthopterygii</taxon>
        <taxon>Salmoniformes</taxon>
        <taxon>Salmonidae</taxon>
        <taxon>Salmoninae</taxon>
        <taxon>Oncorhynchus</taxon>
    </lineage>
</organism>
<evidence type="ECO:0000256" key="8">
    <source>
        <dbReference type="PROSITE-ProRule" id="PRU00946"/>
    </source>
</evidence>
<dbReference type="GO" id="GO:0006370">
    <property type="term" value="P:7-methylguanosine mRNA capping"/>
    <property type="evidence" value="ECO:0007669"/>
    <property type="project" value="UniProtKB-KW"/>
</dbReference>
<dbReference type="Ensembl" id="ENSOMYT00000049597.2">
    <property type="protein sequence ID" value="ENSOMYP00000045562.2"/>
    <property type="gene ID" value="ENSOMYG00000020834.2"/>
</dbReference>
<evidence type="ECO:0000256" key="3">
    <source>
        <dbReference type="ARBA" id="ARBA00022603"/>
    </source>
</evidence>
<reference evidence="10" key="1">
    <citation type="submission" date="2020-07" db="EMBL/GenBank/DDBJ databases">
        <title>A long reads based de novo assembly of the rainbow trout Arlee double haploid line genome.</title>
        <authorList>
            <person name="Gao G."/>
            <person name="Palti Y."/>
        </authorList>
    </citation>
    <scope>NUCLEOTIDE SEQUENCE [LARGE SCALE GENOMIC DNA]</scope>
</reference>
<dbReference type="GO" id="GO:0004483">
    <property type="term" value="F:methyltransferase cap1 activity"/>
    <property type="evidence" value="ECO:0007669"/>
    <property type="project" value="UniProtKB-ARBA"/>
</dbReference>
<dbReference type="PANTHER" id="PTHR16121:SF2">
    <property type="entry name" value="CAP-SPECIFIC MRNA (NUCLEOSIDE-2'-O-)-METHYLTRANSFERASE 2"/>
    <property type="match status" value="1"/>
</dbReference>
<keyword evidence="3 8" id="KW-0489">Methyltransferase</keyword>
<dbReference type="Proteomes" id="UP000694395">
    <property type="component" value="Chromosome 6"/>
</dbReference>
<dbReference type="PROSITE" id="PS51614">
    <property type="entry name" value="SAM_MT_ADRIFT"/>
    <property type="match status" value="1"/>
</dbReference>
<protein>
    <recommendedName>
        <fullName evidence="2">Cap-specific mRNA (nucleoside-2'-O-)-methyltransferase 2</fullName>
        <ecNumber evidence="1">2.1.1.296</ecNumber>
    </recommendedName>
</protein>
<comment type="catalytic activity">
    <reaction evidence="7">
        <text>a 5'-end (N(7)-methyl 5'-triphosphoguanosine)-(2'-O-methyl-ribonucleoside)-(ribonucleotide) in mRNA + S-adenosyl-L-methionine = a 5'-end (N(7)-methyl 5'-triphosphoguanosine)-(2'-O-methyl-ribonucleoside)-(2'-O-methyl-ribonucleotide) in mRNA + S-adenosyl-L-homocysteine + H(+)</text>
        <dbReference type="Rhea" id="RHEA:67024"/>
        <dbReference type="Rhea" id="RHEA-COMP:17169"/>
        <dbReference type="Rhea" id="RHEA-COMP:17170"/>
        <dbReference type="ChEBI" id="CHEBI:15378"/>
        <dbReference type="ChEBI" id="CHEBI:57856"/>
        <dbReference type="ChEBI" id="CHEBI:59789"/>
        <dbReference type="ChEBI" id="CHEBI:167612"/>
        <dbReference type="ChEBI" id="CHEBI:167614"/>
        <dbReference type="EC" id="2.1.1.296"/>
    </reaction>
</comment>
<dbReference type="Pfam" id="PF01728">
    <property type="entry name" value="FtsJ"/>
    <property type="match status" value="1"/>
</dbReference>
<comment type="caution">
    <text evidence="8">Lacks conserved residue(s) required for the propagation of feature annotation.</text>
</comment>
<evidence type="ECO:0000313" key="10">
    <source>
        <dbReference type="Ensembl" id="ENSOMYP00000045562.2"/>
    </source>
</evidence>
<keyword evidence="6" id="KW-0507">mRNA processing</keyword>
<evidence type="ECO:0000256" key="4">
    <source>
        <dbReference type="ARBA" id="ARBA00022679"/>
    </source>
</evidence>
<accession>A0A8C7R5A9</accession>
<dbReference type="GO" id="GO:0005737">
    <property type="term" value="C:cytoplasm"/>
    <property type="evidence" value="ECO:0007669"/>
    <property type="project" value="TreeGrafter"/>
</dbReference>
<evidence type="ECO:0000256" key="1">
    <source>
        <dbReference type="ARBA" id="ARBA00012770"/>
    </source>
</evidence>
<dbReference type="GO" id="GO:0120550">
    <property type="term" value="F:methyltransferase cap2 activity"/>
    <property type="evidence" value="ECO:0007669"/>
    <property type="project" value="UniProtKB-EC"/>
</dbReference>
<sequence length="617" mass="68071">RFSKLTSRRKAVRQQPTDVEAFDPEVVAEVRELFNKVRTYVKPATGEWCIPYPSEALRHPAQDHILLQTLKTSLNEVKNRLSDKDLEVWHQHTNSTNHAGKVIGTVRTSANAEICTQAWCTFYEILGTFNLLTHATGTGVGQPTHSTPITRPTEGAPPPHLIANTLPWWFFGSDNTSVIISQRQLLELQGFVGNMLSIDVVTADGSFDCQGNPDEQEALVASLHYCEAAAALFLLGPGGSFVLKMFTLYEHSSLCLLYLLNCCFRSVSVFKPATSKAGNSEVYVVCLHYDGRKAVRPLLSKLIRHFWPDLSAREALFPSQLLPQSFLAQHEQACSYFHALQTGTIGENLKYVTGRMPLGQKRELQALGWKEAQGACCVLAGPLAECHMDTWFVIVGATLPVVRNSPFCDGGLLNHLNEALEQACPAWTLVPPCSSCPMVCTTSILSEVASRLGGWRWSFVRSPRYHLRPAPLCMTGSHNIRDLLGCVVLSLHRMGPGDALLLPLSTFTCVTAATVHCLHLSFRSITLKCPSPPGAAVLLCVGFCRAAARQIPHLGDVQERMSCLAIGEEDTDILPPVGQRQVLQFVPMELLKGELTEFLWTMNSAIVHQRLHLLMKA</sequence>
<keyword evidence="5 8" id="KW-0949">S-adenosyl-L-methionine</keyword>
<dbReference type="SUPFAM" id="SSF53335">
    <property type="entry name" value="S-adenosyl-L-methionine-dependent methyltransferases"/>
    <property type="match status" value="1"/>
</dbReference>
<evidence type="ECO:0000313" key="11">
    <source>
        <dbReference type="Proteomes" id="UP000694395"/>
    </source>
</evidence>
<evidence type="ECO:0000259" key="9">
    <source>
        <dbReference type="PROSITE" id="PS51614"/>
    </source>
</evidence>
<dbReference type="EC" id="2.1.1.296" evidence="1"/>
<dbReference type="InterPro" id="IPR050851">
    <property type="entry name" value="mRNA_Cap_2O-Ribose_MeTrfase"/>
</dbReference>
<dbReference type="InterPro" id="IPR002877">
    <property type="entry name" value="RNA_MeTrfase_FtsJ_dom"/>
</dbReference>
<proteinExistence type="predicted"/>
<reference evidence="10" key="3">
    <citation type="submission" date="2025-09" db="UniProtKB">
        <authorList>
            <consortium name="Ensembl"/>
        </authorList>
    </citation>
    <scope>IDENTIFICATION</scope>
</reference>
<dbReference type="GO" id="GO:0005634">
    <property type="term" value="C:nucleus"/>
    <property type="evidence" value="ECO:0007669"/>
    <property type="project" value="TreeGrafter"/>
</dbReference>
<dbReference type="InterPro" id="IPR029063">
    <property type="entry name" value="SAM-dependent_MTases_sf"/>
</dbReference>
<keyword evidence="4 8" id="KW-0808">Transferase</keyword>
<feature type="binding site" evidence="8">
    <location>
        <position position="204"/>
    </location>
    <ligand>
        <name>S-adenosyl-L-methionine</name>
        <dbReference type="ChEBI" id="CHEBI:59789"/>
    </ligand>
</feature>
<evidence type="ECO:0000256" key="2">
    <source>
        <dbReference type="ARBA" id="ARBA00021134"/>
    </source>
</evidence>
<feature type="active site" description="Proton acceptor" evidence="8">
    <location>
        <position position="244"/>
    </location>
</feature>
<feature type="domain" description="Adrift-type SAM-dependent 2'-O-MTase" evidence="9">
    <location>
        <begin position="198"/>
        <end position="291"/>
    </location>
</feature>
<dbReference type="GeneTree" id="ENSGT00940000161773"/>
<dbReference type="Gene3D" id="3.40.50.12760">
    <property type="match status" value="1"/>
</dbReference>
<dbReference type="InterPro" id="IPR025807">
    <property type="entry name" value="Adrift-typ_MeTrfase"/>
</dbReference>